<accession>A0A9W7ARE6</accession>
<dbReference type="EMBL" id="BRXY01000195">
    <property type="protein sequence ID" value="GMH76334.1"/>
    <property type="molecule type" value="Genomic_DNA"/>
</dbReference>
<organism evidence="1 2">
    <name type="scientific">Triparma strigata</name>
    <dbReference type="NCBI Taxonomy" id="1606541"/>
    <lineage>
        <taxon>Eukaryota</taxon>
        <taxon>Sar</taxon>
        <taxon>Stramenopiles</taxon>
        <taxon>Ochrophyta</taxon>
        <taxon>Bolidophyceae</taxon>
        <taxon>Parmales</taxon>
        <taxon>Triparmaceae</taxon>
        <taxon>Triparma</taxon>
    </lineage>
</organism>
<reference evidence="2" key="1">
    <citation type="journal article" date="2023" name="Commun. Biol.">
        <title>Genome analysis of Parmales, the sister group of diatoms, reveals the evolutionary specialization of diatoms from phago-mixotrophs to photoautotrophs.</title>
        <authorList>
            <person name="Ban H."/>
            <person name="Sato S."/>
            <person name="Yoshikawa S."/>
            <person name="Yamada K."/>
            <person name="Nakamura Y."/>
            <person name="Ichinomiya M."/>
            <person name="Sato N."/>
            <person name="Blanc-Mathieu R."/>
            <person name="Endo H."/>
            <person name="Kuwata A."/>
            <person name="Ogata H."/>
        </authorList>
    </citation>
    <scope>NUCLEOTIDE SEQUENCE [LARGE SCALE GENOMIC DNA]</scope>
    <source>
        <strain evidence="2">NIES 3701</strain>
    </source>
</reference>
<proteinExistence type="predicted"/>
<evidence type="ECO:0000313" key="2">
    <source>
        <dbReference type="Proteomes" id="UP001165085"/>
    </source>
</evidence>
<gene>
    <name evidence="1" type="ORF">TrST_g9527</name>
</gene>
<comment type="caution">
    <text evidence="1">The sequence shown here is derived from an EMBL/GenBank/DDBJ whole genome shotgun (WGS) entry which is preliminary data.</text>
</comment>
<keyword evidence="2" id="KW-1185">Reference proteome</keyword>
<protein>
    <submittedName>
        <fullName evidence="1">Uncharacterized protein</fullName>
    </submittedName>
</protein>
<dbReference type="OrthoDB" id="526941at2759"/>
<dbReference type="Proteomes" id="UP001165085">
    <property type="component" value="Unassembled WGS sequence"/>
</dbReference>
<evidence type="ECO:0000313" key="1">
    <source>
        <dbReference type="EMBL" id="GMH76334.1"/>
    </source>
</evidence>
<sequence length="140" mass="15769">MIDSVVKLSGITINCGGKLGVEHPHVQSMLWSTDREGLSIIIESGAIYDCGDQLQGSHGRDQLIVDYEMGLSRAVMLAGYAIRDLTNRKYTWSDSNARCHDLWDNDKLIDKYSPDRLVFWKVSRKGQLEALLGRIINRTS</sequence>
<name>A0A9W7ARE6_9STRA</name>
<dbReference type="AlphaFoldDB" id="A0A9W7ARE6"/>